<gene>
    <name evidence="2" type="ORF">PHPALM_5540</name>
</gene>
<comment type="caution">
    <text evidence="2">The sequence shown here is derived from an EMBL/GenBank/DDBJ whole genome shotgun (WGS) entry which is preliminary data.</text>
</comment>
<evidence type="ECO:0000256" key="1">
    <source>
        <dbReference type="SAM" id="MobiDB-lite"/>
    </source>
</evidence>
<keyword evidence="3" id="KW-1185">Reference proteome</keyword>
<feature type="non-terminal residue" evidence="2">
    <location>
        <position position="395"/>
    </location>
</feature>
<dbReference type="Proteomes" id="UP000237271">
    <property type="component" value="Unassembled WGS sequence"/>
</dbReference>
<feature type="compositionally biased region" description="Basic and acidic residues" evidence="1">
    <location>
        <begin position="21"/>
        <end position="42"/>
    </location>
</feature>
<proteinExistence type="predicted"/>
<evidence type="ECO:0000313" key="3">
    <source>
        <dbReference type="Proteomes" id="UP000237271"/>
    </source>
</evidence>
<protein>
    <submittedName>
        <fullName evidence="2">DNA polymerase zeta catalytic subunit</fullName>
    </submittedName>
</protein>
<evidence type="ECO:0000313" key="2">
    <source>
        <dbReference type="EMBL" id="POM77123.1"/>
    </source>
</evidence>
<accession>A0A2P4YH54</accession>
<feature type="region of interest" description="Disordered" evidence="1">
    <location>
        <begin position="186"/>
        <end position="215"/>
    </location>
</feature>
<reference evidence="2 3" key="1">
    <citation type="journal article" date="2017" name="Genome Biol. Evol.">
        <title>Phytophthora megakarya and P. palmivora, closely related causal agents of cacao black pod rot, underwent increases in genome sizes and gene numbers by different mechanisms.</title>
        <authorList>
            <person name="Ali S.S."/>
            <person name="Shao J."/>
            <person name="Lary D.J."/>
            <person name="Kronmiller B."/>
            <person name="Shen D."/>
            <person name="Strem M.D."/>
            <person name="Amoako-Attah I."/>
            <person name="Akrofi A.Y."/>
            <person name="Begoude B.A."/>
            <person name="Ten Hoopen G.M."/>
            <person name="Coulibaly K."/>
            <person name="Kebe B.I."/>
            <person name="Melnick R.L."/>
            <person name="Guiltinan M.J."/>
            <person name="Tyler B.M."/>
            <person name="Meinhardt L.W."/>
            <person name="Bailey B.A."/>
        </authorList>
    </citation>
    <scope>NUCLEOTIDE SEQUENCE [LARGE SCALE GENOMIC DNA]</scope>
    <source>
        <strain evidence="3">sbr112.9</strain>
    </source>
</reference>
<dbReference type="AlphaFoldDB" id="A0A2P4YH54"/>
<dbReference type="EMBL" id="NCKW01002925">
    <property type="protein sequence ID" value="POM77123.1"/>
    <property type="molecule type" value="Genomic_DNA"/>
</dbReference>
<dbReference type="OrthoDB" id="2414538at2759"/>
<sequence>MRASSAQSPSSLLSQSFFKKKMQDSVDTVIEKLEKQMEEHQTKSGSPNCYQPISAGDVGSCGNSFTAESEFSYSQAEDDSVNHHSDQESVEEDEAIVNILLEMQQEGKPDQVDSDWNKKRELDRYNKIDDYDNREQDISKWDDHNGEIGDILASQRFVEKLTASQEGGSPHGNGWWDIAESISRPTASPLSELGSPRVILHTPQKRTQKPTTNTVRAIRFEASPEDLPLVGDIEDLLPPRPQEPIPLTPTEEESDPVDRLQLSLTPHPHPLGASPRVQAAPATGNNRLWLFGPEPPTFSQILSSSHNAGVNPIQYQSAFYSNSADIPDKAMVFGGKKFNFTPQNTSNLPVFDTTSTRQLLNQLDSGGSCGNMTNPPWCKLSQLKSLNIPGGQRDK</sequence>
<feature type="compositionally biased region" description="Pro residues" evidence="1">
    <location>
        <begin position="238"/>
        <end position="247"/>
    </location>
</feature>
<feature type="compositionally biased region" description="Polar residues" evidence="1">
    <location>
        <begin position="61"/>
        <end position="75"/>
    </location>
</feature>
<feature type="region of interest" description="Disordered" evidence="1">
    <location>
        <begin position="1"/>
        <end position="92"/>
    </location>
</feature>
<feature type="region of interest" description="Disordered" evidence="1">
    <location>
        <begin position="230"/>
        <end position="258"/>
    </location>
</feature>
<feature type="compositionally biased region" description="Low complexity" evidence="1">
    <location>
        <begin position="1"/>
        <end position="16"/>
    </location>
</feature>
<name>A0A2P4YH54_9STRA</name>
<organism evidence="2 3">
    <name type="scientific">Phytophthora palmivora</name>
    <dbReference type="NCBI Taxonomy" id="4796"/>
    <lineage>
        <taxon>Eukaryota</taxon>
        <taxon>Sar</taxon>
        <taxon>Stramenopiles</taxon>
        <taxon>Oomycota</taxon>
        <taxon>Peronosporomycetes</taxon>
        <taxon>Peronosporales</taxon>
        <taxon>Peronosporaceae</taxon>
        <taxon>Phytophthora</taxon>
    </lineage>
</organism>